<feature type="domain" description="TonB-dependent receptor-like beta-barrel" evidence="15">
    <location>
        <begin position="380"/>
        <end position="876"/>
    </location>
</feature>
<dbReference type="GO" id="GO:0006826">
    <property type="term" value="P:iron ion transport"/>
    <property type="evidence" value="ECO:0007669"/>
    <property type="project" value="UniProtKB-KW"/>
</dbReference>
<reference evidence="17" key="1">
    <citation type="submission" date="2021-03" db="EMBL/GenBank/DDBJ databases">
        <authorList>
            <person name="Wang G."/>
        </authorList>
    </citation>
    <scope>NUCLEOTIDE SEQUENCE</scope>
    <source>
        <strain evidence="17">KCTC 12899</strain>
    </source>
</reference>
<dbReference type="AlphaFoldDB" id="A0A8J7Q8J3"/>
<evidence type="ECO:0000256" key="11">
    <source>
        <dbReference type="PROSITE-ProRule" id="PRU01360"/>
    </source>
</evidence>
<dbReference type="InterPro" id="IPR010916">
    <property type="entry name" value="TonB_box_CS"/>
</dbReference>
<keyword evidence="17" id="KW-0675">Receptor</keyword>
<evidence type="ECO:0000313" key="17">
    <source>
        <dbReference type="EMBL" id="MBO1320476.1"/>
    </source>
</evidence>
<evidence type="ECO:0000259" key="16">
    <source>
        <dbReference type="Pfam" id="PF07715"/>
    </source>
</evidence>
<dbReference type="GO" id="GO:0009279">
    <property type="term" value="C:cell outer membrane"/>
    <property type="evidence" value="ECO:0007669"/>
    <property type="project" value="UniProtKB-SubCell"/>
</dbReference>
<keyword evidence="5 11" id="KW-0812">Transmembrane</keyword>
<sequence>MKRKLLLTILCLLMIFPIPPAFAADPSADKPSLEQTAQQAEKDEDEDEDKKKAKDGRRIIESVTVTATRVETDLMKTPIAVSAFDQDTLDQQGVQTVRDLANMVPNMDIATINGQSTPIISMRGVRSTNETELGDPAVGVHLDGIYSPRMQGVLAMMFDNERVEVLRGPQGTLFGRNSTVGNINIISAKPKFDRIDGKVTVAPGNYNAKEMQGMFNMPVTDTFAFRVASRYYKRDSYIDGYWDPNQYDQRYINGLVADADVINPTSGYTRTQHSNWWIGFANGDPNIRELVPADPSDFYFNANEYAFRVSGRYKATDNVTFDLSYQKFRNNSAGGVDLVNAEKLRGRPVRDETGAVIGLSDASTLFPEDDTYQAVVNVPGRFYLDIQYLRSNLTWDINNDLTFIYQAGYEHQDRESAQDMEQSLNAWDGAMFFLPGTGSESYMHEVQLQSYSDKKFNFIVGANVFHEQTSTFGYYDNPINDKSLWDQPNRASDAWAVFGQGTYAVNDRLHLTVGLRHSDETKEDVGGRTFIGNNDNGVAPGWWERFALNDLPTDIWHDRAIYPEFNANDNKGSWSHNDWRLGVDYDMNEDTLLYSYLATGFKAGGIGDVFRDTNPRTGEEIHVATAFDPEEVTTLELGFKTRLLDGRMNLRGAYFFSDYEQMQYASVGAVAFTERWEALRDSLNQIILDENGEPTFGWVTAPLTAYYTQNVPGAEIQGFEFEYDLVPWTGGRIYGYATWLDTEITEDWITKWDYDPVAYFGISYEESIDPNNGLLEVNLKGNELAVSPEYKLHLTAEHAFILGDLGTIQPWTTVHWEDDSYLTIWNVDKHVDDLDFVIADEDIRFTDDKREAYTTLNGGIRFFQKDWVVEVYGYNLTNEIVQYWGGAAEGVAKGSFSMPRTYGLRISYDF</sequence>
<evidence type="ECO:0000256" key="4">
    <source>
        <dbReference type="ARBA" id="ARBA00022496"/>
    </source>
</evidence>
<evidence type="ECO:0000256" key="2">
    <source>
        <dbReference type="ARBA" id="ARBA00022448"/>
    </source>
</evidence>
<evidence type="ECO:0000256" key="6">
    <source>
        <dbReference type="ARBA" id="ARBA00023004"/>
    </source>
</evidence>
<comment type="caution">
    <text evidence="17">The sequence shown here is derived from an EMBL/GenBank/DDBJ whole genome shotgun (WGS) entry which is preliminary data.</text>
</comment>
<evidence type="ECO:0000256" key="1">
    <source>
        <dbReference type="ARBA" id="ARBA00004571"/>
    </source>
</evidence>
<accession>A0A8J7Q8J3</accession>
<gene>
    <name evidence="17" type="ORF">J3U88_18515</name>
</gene>
<dbReference type="InterPro" id="IPR036942">
    <property type="entry name" value="Beta-barrel_TonB_sf"/>
</dbReference>
<protein>
    <submittedName>
        <fullName evidence="17">TonB-dependent receptor</fullName>
    </submittedName>
</protein>
<evidence type="ECO:0000256" key="5">
    <source>
        <dbReference type="ARBA" id="ARBA00022692"/>
    </source>
</evidence>
<keyword evidence="18" id="KW-1185">Reference proteome</keyword>
<comment type="subcellular location">
    <subcellularLocation>
        <location evidence="1 11">Cell outer membrane</location>
        <topology evidence="1 11">Multi-pass membrane protein</topology>
    </subcellularLocation>
</comment>
<evidence type="ECO:0000256" key="12">
    <source>
        <dbReference type="RuleBase" id="RU003357"/>
    </source>
</evidence>
<feature type="chain" id="PRO_5035158424" evidence="14">
    <location>
        <begin position="24"/>
        <end position="910"/>
    </location>
</feature>
<dbReference type="InterPro" id="IPR012910">
    <property type="entry name" value="Plug_dom"/>
</dbReference>
<dbReference type="InterPro" id="IPR039426">
    <property type="entry name" value="TonB-dep_rcpt-like"/>
</dbReference>
<evidence type="ECO:0000256" key="14">
    <source>
        <dbReference type="SAM" id="SignalP"/>
    </source>
</evidence>
<keyword evidence="6" id="KW-0408">Iron</keyword>
<evidence type="ECO:0000313" key="18">
    <source>
        <dbReference type="Proteomes" id="UP000664417"/>
    </source>
</evidence>
<proteinExistence type="inferred from homology"/>
<keyword evidence="3 11" id="KW-1134">Transmembrane beta strand</keyword>
<dbReference type="PROSITE" id="PS52016">
    <property type="entry name" value="TONB_DEPENDENT_REC_3"/>
    <property type="match status" value="1"/>
</dbReference>
<dbReference type="EMBL" id="JAFREP010000017">
    <property type="protein sequence ID" value="MBO1320476.1"/>
    <property type="molecule type" value="Genomic_DNA"/>
</dbReference>
<evidence type="ECO:0000256" key="10">
    <source>
        <dbReference type="ARBA" id="ARBA00023237"/>
    </source>
</evidence>
<evidence type="ECO:0000256" key="7">
    <source>
        <dbReference type="ARBA" id="ARBA00023065"/>
    </source>
</evidence>
<dbReference type="Gene3D" id="2.40.170.20">
    <property type="entry name" value="TonB-dependent receptor, beta-barrel domain"/>
    <property type="match status" value="1"/>
</dbReference>
<feature type="signal peptide" evidence="14">
    <location>
        <begin position="1"/>
        <end position="23"/>
    </location>
</feature>
<comment type="similarity">
    <text evidence="11 12">Belongs to the TonB-dependent receptor family.</text>
</comment>
<keyword evidence="10 11" id="KW-0998">Cell outer membrane</keyword>
<keyword evidence="2 11" id="KW-0813">Transport</keyword>
<dbReference type="PANTHER" id="PTHR32552:SF81">
    <property type="entry name" value="TONB-DEPENDENT OUTER MEMBRANE RECEPTOR"/>
    <property type="match status" value="1"/>
</dbReference>
<evidence type="ECO:0000256" key="13">
    <source>
        <dbReference type="SAM" id="MobiDB-lite"/>
    </source>
</evidence>
<keyword evidence="4" id="KW-0410">Iron transport</keyword>
<dbReference type="Pfam" id="PF00593">
    <property type="entry name" value="TonB_dep_Rec_b-barrel"/>
    <property type="match status" value="1"/>
</dbReference>
<dbReference type="Pfam" id="PF07715">
    <property type="entry name" value="Plug"/>
    <property type="match status" value="1"/>
</dbReference>
<feature type="region of interest" description="Disordered" evidence="13">
    <location>
        <begin position="26"/>
        <end position="55"/>
    </location>
</feature>
<dbReference type="PANTHER" id="PTHR32552">
    <property type="entry name" value="FERRICHROME IRON RECEPTOR-RELATED"/>
    <property type="match status" value="1"/>
</dbReference>
<keyword evidence="7" id="KW-0406">Ion transport</keyword>
<feature type="domain" description="TonB-dependent receptor plug" evidence="16">
    <location>
        <begin position="74"/>
        <end position="181"/>
    </location>
</feature>
<dbReference type="RefSeq" id="WP_207860431.1">
    <property type="nucleotide sequence ID" value="NZ_JAFREP010000017.1"/>
</dbReference>
<organism evidence="17 18">
    <name type="scientific">Acanthopleuribacter pedis</name>
    <dbReference type="NCBI Taxonomy" id="442870"/>
    <lineage>
        <taxon>Bacteria</taxon>
        <taxon>Pseudomonadati</taxon>
        <taxon>Acidobacteriota</taxon>
        <taxon>Holophagae</taxon>
        <taxon>Acanthopleuribacterales</taxon>
        <taxon>Acanthopleuribacteraceae</taxon>
        <taxon>Acanthopleuribacter</taxon>
    </lineage>
</organism>
<dbReference type="InterPro" id="IPR000531">
    <property type="entry name" value="Beta-barrel_TonB"/>
</dbReference>
<dbReference type="Proteomes" id="UP000664417">
    <property type="component" value="Unassembled WGS sequence"/>
</dbReference>
<keyword evidence="9 11" id="KW-0472">Membrane</keyword>
<evidence type="ECO:0000259" key="15">
    <source>
        <dbReference type="Pfam" id="PF00593"/>
    </source>
</evidence>
<keyword evidence="8 12" id="KW-0798">TonB box</keyword>
<name>A0A8J7Q8J3_9BACT</name>
<evidence type="ECO:0000256" key="3">
    <source>
        <dbReference type="ARBA" id="ARBA00022452"/>
    </source>
</evidence>
<dbReference type="SUPFAM" id="SSF56935">
    <property type="entry name" value="Porins"/>
    <property type="match status" value="1"/>
</dbReference>
<dbReference type="PROSITE" id="PS00430">
    <property type="entry name" value="TONB_DEPENDENT_REC_1"/>
    <property type="match status" value="1"/>
</dbReference>
<evidence type="ECO:0000256" key="8">
    <source>
        <dbReference type="ARBA" id="ARBA00023077"/>
    </source>
</evidence>
<evidence type="ECO:0000256" key="9">
    <source>
        <dbReference type="ARBA" id="ARBA00023136"/>
    </source>
</evidence>
<keyword evidence="14" id="KW-0732">Signal</keyword>